<sequence length="196" mass="22104">MKRMITLCLTLLLSVNVMAQLSTADRDFAVEYLNATHQNIVDLVEPLPDEAWNYTPEDGGWSVANCLEHILTTESSFFQMAQGYMSQSEADPDFDSSVSDGVLIGMMANRGTRVQTAEQFEPSGKWATKQEMLDELESSRDRLINYLSNAKQNLRDHKANTPFGEIDTYQVFLLVGAHSQRHTFQMQEVLGEIEGM</sequence>
<evidence type="ECO:0000313" key="4">
    <source>
        <dbReference type="EMBL" id="MCP9290358.1"/>
    </source>
</evidence>
<accession>A0A9X2L1H1</accession>
<proteinExistence type="predicted"/>
<dbReference type="EMBL" id="JANDBC010000001">
    <property type="protein sequence ID" value="MCP9290358.1"/>
    <property type="molecule type" value="Genomic_DNA"/>
</dbReference>
<keyword evidence="1" id="KW-0175">Coiled coil</keyword>
<evidence type="ECO:0000256" key="2">
    <source>
        <dbReference type="SAM" id="SignalP"/>
    </source>
</evidence>
<name>A0A9X2L1H1_9BACT</name>
<keyword evidence="5" id="KW-1185">Reference proteome</keyword>
<evidence type="ECO:0000313" key="5">
    <source>
        <dbReference type="Proteomes" id="UP001139125"/>
    </source>
</evidence>
<dbReference type="SUPFAM" id="SSF109854">
    <property type="entry name" value="DinB/YfiT-like putative metalloenzymes"/>
    <property type="match status" value="1"/>
</dbReference>
<gene>
    <name evidence="4" type="ORF">NM125_02045</name>
</gene>
<evidence type="ECO:0000256" key="1">
    <source>
        <dbReference type="SAM" id="Coils"/>
    </source>
</evidence>
<keyword evidence="2" id="KW-0732">Signal</keyword>
<evidence type="ECO:0000259" key="3">
    <source>
        <dbReference type="Pfam" id="PF12867"/>
    </source>
</evidence>
<comment type="caution">
    <text evidence="4">The sequence shown here is derived from an EMBL/GenBank/DDBJ whole genome shotgun (WGS) entry which is preliminary data.</text>
</comment>
<dbReference type="Pfam" id="PF12867">
    <property type="entry name" value="DinB_2"/>
    <property type="match status" value="1"/>
</dbReference>
<feature type="domain" description="DinB-like" evidence="3">
    <location>
        <begin position="33"/>
        <end position="185"/>
    </location>
</feature>
<dbReference type="Proteomes" id="UP001139125">
    <property type="component" value="Unassembled WGS sequence"/>
</dbReference>
<reference evidence="4" key="1">
    <citation type="submission" date="2022-06" db="EMBL/GenBank/DDBJ databases">
        <title>Gracilimonas sp. CAU 1638 isolated from sea sediment.</title>
        <authorList>
            <person name="Kim W."/>
        </authorList>
    </citation>
    <scope>NUCLEOTIDE SEQUENCE</scope>
    <source>
        <strain evidence="4">CAU 1638</strain>
    </source>
</reference>
<feature type="signal peptide" evidence="2">
    <location>
        <begin position="1"/>
        <end position="19"/>
    </location>
</feature>
<dbReference type="RefSeq" id="WP_255132356.1">
    <property type="nucleotide sequence ID" value="NZ_JANDBC010000001.1"/>
</dbReference>
<feature type="coiled-coil region" evidence="1">
    <location>
        <begin position="133"/>
        <end position="160"/>
    </location>
</feature>
<dbReference type="AlphaFoldDB" id="A0A9X2L1H1"/>
<dbReference type="InterPro" id="IPR024775">
    <property type="entry name" value="DinB-like"/>
</dbReference>
<protein>
    <submittedName>
        <fullName evidence="4">DinB family protein</fullName>
    </submittedName>
</protein>
<dbReference type="Gene3D" id="1.20.120.450">
    <property type="entry name" value="dinb family like domain"/>
    <property type="match status" value="1"/>
</dbReference>
<organism evidence="4 5">
    <name type="scientific">Gracilimonas sediminicola</name>
    <dbReference type="NCBI Taxonomy" id="2952158"/>
    <lineage>
        <taxon>Bacteria</taxon>
        <taxon>Pseudomonadati</taxon>
        <taxon>Balneolota</taxon>
        <taxon>Balneolia</taxon>
        <taxon>Balneolales</taxon>
        <taxon>Balneolaceae</taxon>
        <taxon>Gracilimonas</taxon>
    </lineage>
</organism>
<dbReference type="InterPro" id="IPR034660">
    <property type="entry name" value="DinB/YfiT-like"/>
</dbReference>
<feature type="chain" id="PRO_5040744614" evidence="2">
    <location>
        <begin position="20"/>
        <end position="196"/>
    </location>
</feature>